<organism evidence="1 2">
    <name type="scientific">Streptomyces autolyticus</name>
    <dbReference type="NCBI Taxonomy" id="75293"/>
    <lineage>
        <taxon>Bacteria</taxon>
        <taxon>Bacillati</taxon>
        <taxon>Actinomycetota</taxon>
        <taxon>Actinomycetes</taxon>
        <taxon>Kitasatosporales</taxon>
        <taxon>Streptomycetaceae</taxon>
        <taxon>Streptomyces</taxon>
    </lineage>
</organism>
<evidence type="ECO:0000313" key="1">
    <source>
        <dbReference type="EMBL" id="AQA09172.1"/>
    </source>
</evidence>
<name>A0ABM6H5I2_9ACTN</name>
<accession>A0ABM6H5I2</accession>
<reference evidence="1 2" key="1">
    <citation type="journal article" date="2017" name="J. Biotechnol.">
        <title>The complete genome sequence of Streptomyces autolyticus CGMCC 0516, the producer of geldanamycin, autolytimycin, reblastatin and elaiophylin.</title>
        <authorList>
            <person name="Yin M."/>
            <person name="Jiang M."/>
            <person name="Ren Z."/>
            <person name="Dong Y."/>
            <person name="Lu T."/>
        </authorList>
    </citation>
    <scope>NUCLEOTIDE SEQUENCE [LARGE SCALE GENOMIC DNA]</scope>
    <source>
        <strain evidence="1 2">CGMCC0516</strain>
    </source>
</reference>
<proteinExistence type="predicted"/>
<protein>
    <submittedName>
        <fullName evidence="1">Uncharacterized protein</fullName>
    </submittedName>
</protein>
<keyword evidence="2" id="KW-1185">Reference proteome</keyword>
<dbReference type="EMBL" id="CP019458">
    <property type="protein sequence ID" value="AQA09172.1"/>
    <property type="molecule type" value="Genomic_DNA"/>
</dbReference>
<dbReference type="Proteomes" id="UP000187851">
    <property type="component" value="Chromosome"/>
</dbReference>
<evidence type="ECO:0000313" key="2">
    <source>
        <dbReference type="Proteomes" id="UP000187851"/>
    </source>
</evidence>
<gene>
    <name evidence="1" type="ORF">BV401_00130</name>
</gene>
<sequence>MGTRQAAHGGVPETGGRPYAAVIAVALAAPSDVHSRGVGRPMASNTATGLRQSRQCVISRSLIATMETKWLS</sequence>